<evidence type="ECO:0000313" key="1">
    <source>
        <dbReference type="EMBL" id="MCD7458461.1"/>
    </source>
</evidence>
<gene>
    <name evidence="1" type="ORF">HAX54_038335</name>
</gene>
<name>A0ABS8SHU6_DATST</name>
<dbReference type="Proteomes" id="UP000823775">
    <property type="component" value="Unassembled WGS sequence"/>
</dbReference>
<sequence>MVEPSSSPAGDKEIRETFNRIDEGIKRIKVGLEGMMVLLEKMAKREELKTVAAAESQSTFDHKEELECLKGNGIEGQTVVADSPIELVNFGFSNLSHVHSKETSMKKTSYTCKVLDEMPKRDLDVDSLYSGSIERNNKIKAFEDLFLDLFFIDNKRNVEAFEDMYLGWLFFDEESDMDPKSLNSDWKEVLSWQAHYDLIISKNVFHSSSPLFRDTSTTVEGTACSGQNGRLFAVISSSGQTHEYCEKGFNLSGAGKKMPERITAKDIQNNIVESIVDGLSKQKSADHATWEFFNTLTTRFCYFDP</sequence>
<accession>A0ABS8SHU6</accession>
<evidence type="ECO:0000313" key="2">
    <source>
        <dbReference type="Proteomes" id="UP000823775"/>
    </source>
</evidence>
<comment type="caution">
    <text evidence="1">The sequence shown here is derived from an EMBL/GenBank/DDBJ whole genome shotgun (WGS) entry which is preliminary data.</text>
</comment>
<dbReference type="EMBL" id="JACEIK010000522">
    <property type="protein sequence ID" value="MCD7458461.1"/>
    <property type="molecule type" value="Genomic_DNA"/>
</dbReference>
<keyword evidence="2" id="KW-1185">Reference proteome</keyword>
<protein>
    <submittedName>
        <fullName evidence="1">Uncharacterized protein</fullName>
    </submittedName>
</protein>
<organism evidence="1 2">
    <name type="scientific">Datura stramonium</name>
    <name type="common">Jimsonweed</name>
    <name type="synonym">Common thornapple</name>
    <dbReference type="NCBI Taxonomy" id="4076"/>
    <lineage>
        <taxon>Eukaryota</taxon>
        <taxon>Viridiplantae</taxon>
        <taxon>Streptophyta</taxon>
        <taxon>Embryophyta</taxon>
        <taxon>Tracheophyta</taxon>
        <taxon>Spermatophyta</taxon>
        <taxon>Magnoliopsida</taxon>
        <taxon>eudicotyledons</taxon>
        <taxon>Gunneridae</taxon>
        <taxon>Pentapetalae</taxon>
        <taxon>asterids</taxon>
        <taxon>lamiids</taxon>
        <taxon>Solanales</taxon>
        <taxon>Solanaceae</taxon>
        <taxon>Solanoideae</taxon>
        <taxon>Datureae</taxon>
        <taxon>Datura</taxon>
    </lineage>
</organism>
<reference evidence="1 2" key="1">
    <citation type="journal article" date="2021" name="BMC Genomics">
        <title>Datura genome reveals duplications of psychoactive alkaloid biosynthetic genes and high mutation rate following tissue culture.</title>
        <authorList>
            <person name="Rajewski A."/>
            <person name="Carter-House D."/>
            <person name="Stajich J."/>
            <person name="Litt A."/>
        </authorList>
    </citation>
    <scope>NUCLEOTIDE SEQUENCE [LARGE SCALE GENOMIC DNA]</scope>
    <source>
        <strain evidence="1">AR-01</strain>
    </source>
</reference>
<proteinExistence type="predicted"/>